<dbReference type="Proteomes" id="UP000199705">
    <property type="component" value="Unassembled WGS sequence"/>
</dbReference>
<protein>
    <submittedName>
        <fullName evidence="2">Acetyltransferase (GNAT) domain-containing protein</fullName>
    </submittedName>
</protein>
<dbReference type="AlphaFoldDB" id="A0A1G8FQG3"/>
<dbReference type="EMBL" id="FNCG01000013">
    <property type="protein sequence ID" value="SDH84339.1"/>
    <property type="molecule type" value="Genomic_DNA"/>
</dbReference>
<dbReference type="SUPFAM" id="SSF55729">
    <property type="entry name" value="Acyl-CoA N-acyltransferases (Nat)"/>
    <property type="match status" value="1"/>
</dbReference>
<dbReference type="PROSITE" id="PS51186">
    <property type="entry name" value="GNAT"/>
    <property type="match status" value="1"/>
</dbReference>
<reference evidence="3" key="1">
    <citation type="submission" date="2016-10" db="EMBL/GenBank/DDBJ databases">
        <authorList>
            <person name="Varghese N."/>
            <person name="Submissions S."/>
        </authorList>
    </citation>
    <scope>NUCLEOTIDE SEQUENCE [LARGE SCALE GENOMIC DNA]</scope>
    <source>
        <strain evidence="3">Gh-67</strain>
    </source>
</reference>
<evidence type="ECO:0000259" key="1">
    <source>
        <dbReference type="PROSITE" id="PS51186"/>
    </source>
</evidence>
<feature type="domain" description="N-acetyltransferase" evidence="1">
    <location>
        <begin position="1"/>
        <end position="139"/>
    </location>
</feature>
<dbReference type="CDD" id="cd04301">
    <property type="entry name" value="NAT_SF"/>
    <property type="match status" value="1"/>
</dbReference>
<dbReference type="Pfam" id="PF00583">
    <property type="entry name" value="Acetyltransf_1"/>
    <property type="match status" value="1"/>
</dbReference>
<gene>
    <name evidence="2" type="ORF">SAMN05192573_11329</name>
</gene>
<dbReference type="InterPro" id="IPR000182">
    <property type="entry name" value="GNAT_dom"/>
</dbReference>
<keyword evidence="3" id="KW-1185">Reference proteome</keyword>
<sequence>MKNISIEQIRPELTWRLRQRILYPESKLYEMEMEEDNHGYHFAAFKDNHIIAVVSLFNKGNDWQFRKFAVDETMQNMGIGRAVLQHITDFVLVSGGTRLWCNARLSAIPFYLKAGFIHTGNFFSKNGFDYEILEKELTPSLNQE</sequence>
<evidence type="ECO:0000313" key="3">
    <source>
        <dbReference type="Proteomes" id="UP000199705"/>
    </source>
</evidence>
<name>A0A1G8FQG3_9SPHI</name>
<evidence type="ECO:0000313" key="2">
    <source>
        <dbReference type="EMBL" id="SDH84339.1"/>
    </source>
</evidence>
<dbReference type="RefSeq" id="WP_091172066.1">
    <property type="nucleotide sequence ID" value="NZ_CP071878.2"/>
</dbReference>
<accession>A0A1G8FQG3</accession>
<keyword evidence="2" id="KW-0808">Transferase</keyword>
<organism evidence="2 3">
    <name type="scientific">Mucilaginibacter gossypii</name>
    <dbReference type="NCBI Taxonomy" id="551996"/>
    <lineage>
        <taxon>Bacteria</taxon>
        <taxon>Pseudomonadati</taxon>
        <taxon>Bacteroidota</taxon>
        <taxon>Sphingobacteriia</taxon>
        <taxon>Sphingobacteriales</taxon>
        <taxon>Sphingobacteriaceae</taxon>
        <taxon>Mucilaginibacter</taxon>
    </lineage>
</organism>
<dbReference type="Gene3D" id="3.40.630.30">
    <property type="match status" value="1"/>
</dbReference>
<dbReference type="STRING" id="551996.SAMN05192573_11329"/>
<proteinExistence type="predicted"/>
<dbReference type="InterPro" id="IPR016181">
    <property type="entry name" value="Acyl_CoA_acyltransferase"/>
</dbReference>
<dbReference type="GO" id="GO:0016747">
    <property type="term" value="F:acyltransferase activity, transferring groups other than amino-acyl groups"/>
    <property type="evidence" value="ECO:0007669"/>
    <property type="project" value="InterPro"/>
</dbReference>